<proteinExistence type="predicted"/>
<dbReference type="Proteomes" id="UP000008909">
    <property type="component" value="Unassembled WGS sequence"/>
</dbReference>
<dbReference type="AlphaFoldDB" id="G7Y6H5"/>
<dbReference type="EMBL" id="DF142896">
    <property type="protein sequence ID" value="GAA48560.1"/>
    <property type="molecule type" value="Genomic_DNA"/>
</dbReference>
<name>G7Y6H5_CLOSI</name>
<organism evidence="1 2">
    <name type="scientific">Clonorchis sinensis</name>
    <name type="common">Chinese liver fluke</name>
    <dbReference type="NCBI Taxonomy" id="79923"/>
    <lineage>
        <taxon>Eukaryota</taxon>
        <taxon>Metazoa</taxon>
        <taxon>Spiralia</taxon>
        <taxon>Lophotrochozoa</taxon>
        <taxon>Platyhelminthes</taxon>
        <taxon>Trematoda</taxon>
        <taxon>Digenea</taxon>
        <taxon>Opisthorchiida</taxon>
        <taxon>Opisthorchiata</taxon>
        <taxon>Opisthorchiidae</taxon>
        <taxon>Clonorchis</taxon>
    </lineage>
</organism>
<protein>
    <submittedName>
        <fullName evidence="1">Uncharacterized protein</fullName>
    </submittedName>
</protein>
<evidence type="ECO:0000313" key="2">
    <source>
        <dbReference type="Proteomes" id="UP000008909"/>
    </source>
</evidence>
<feature type="non-terminal residue" evidence="1">
    <location>
        <position position="185"/>
    </location>
</feature>
<reference key="2">
    <citation type="submission" date="2011-10" db="EMBL/GenBank/DDBJ databases">
        <title>The genome and transcriptome sequence of Clonorchis sinensis provide insights into the carcinogenic liver fluke.</title>
        <authorList>
            <person name="Wang X."/>
            <person name="Huang Y."/>
            <person name="Chen W."/>
            <person name="Liu H."/>
            <person name="Guo L."/>
            <person name="Chen Y."/>
            <person name="Luo F."/>
            <person name="Zhou W."/>
            <person name="Sun J."/>
            <person name="Mao Q."/>
            <person name="Liang P."/>
            <person name="Zhou C."/>
            <person name="Tian Y."/>
            <person name="Men J."/>
            <person name="Lv X."/>
            <person name="Huang L."/>
            <person name="Zhou J."/>
            <person name="Hu Y."/>
            <person name="Li R."/>
            <person name="Zhang F."/>
            <person name="Lei H."/>
            <person name="Li X."/>
            <person name="Hu X."/>
            <person name="Liang C."/>
            <person name="Xu J."/>
            <person name="Wu Z."/>
            <person name="Yu X."/>
        </authorList>
    </citation>
    <scope>NUCLEOTIDE SEQUENCE</scope>
    <source>
        <strain>Henan</strain>
    </source>
</reference>
<keyword evidence="2" id="KW-1185">Reference proteome</keyword>
<gene>
    <name evidence="1" type="ORF">CLF_101753</name>
</gene>
<reference evidence="1" key="1">
    <citation type="journal article" date="2011" name="Genome Biol.">
        <title>The draft genome of the carcinogenic human liver fluke Clonorchis sinensis.</title>
        <authorList>
            <person name="Wang X."/>
            <person name="Chen W."/>
            <person name="Huang Y."/>
            <person name="Sun J."/>
            <person name="Men J."/>
            <person name="Liu H."/>
            <person name="Luo F."/>
            <person name="Guo L."/>
            <person name="Lv X."/>
            <person name="Deng C."/>
            <person name="Zhou C."/>
            <person name="Fan Y."/>
            <person name="Li X."/>
            <person name="Huang L."/>
            <person name="Hu Y."/>
            <person name="Liang C."/>
            <person name="Hu X."/>
            <person name="Xu J."/>
            <person name="Yu X."/>
        </authorList>
    </citation>
    <scope>NUCLEOTIDE SEQUENCE [LARGE SCALE GENOMIC DNA]</scope>
    <source>
        <strain evidence="1">Henan</strain>
    </source>
</reference>
<evidence type="ECO:0000313" key="1">
    <source>
        <dbReference type="EMBL" id="GAA48560.1"/>
    </source>
</evidence>
<sequence length="185" mass="21538">MAFAMRYRFCENMNVVSSFQTTNSNRLQDIYRPHSSVSLRMVIQTKLLEMELKYNVGGRSKLQWISLQHRRQSENEILSKKQRAKSNRRVGKLPELNLFQNNSLDRETYCDKFPLNPTVHPGHHNTSRMNSDSLLGHTRIACFSVNRPLACLTFHIYTSKRGSRTLCGAHKLFRLLEWSCGVLHL</sequence>
<accession>G7Y6H5</accession>